<evidence type="ECO:0000313" key="1">
    <source>
        <dbReference type="EMBL" id="GHB67185.1"/>
    </source>
</evidence>
<gene>
    <name evidence="1" type="ORF">GCM10007390_20600</name>
</gene>
<dbReference type="AlphaFoldDB" id="A0A8J3D3M5"/>
<keyword evidence="2" id="KW-1185">Reference proteome</keyword>
<dbReference type="Gene3D" id="1.20.1440.60">
    <property type="entry name" value="23S rRNA-intervening sequence"/>
    <property type="match status" value="1"/>
</dbReference>
<evidence type="ECO:0000313" key="2">
    <source>
        <dbReference type="Proteomes" id="UP000598271"/>
    </source>
</evidence>
<dbReference type="RefSeq" id="WP_189564365.1">
    <property type="nucleotide sequence ID" value="NZ_BMXF01000002.1"/>
</dbReference>
<evidence type="ECO:0008006" key="3">
    <source>
        <dbReference type="Google" id="ProtNLM"/>
    </source>
</evidence>
<name>A0A8J3D3M5_9BACT</name>
<sequence>MEDKNVIRRKSFDFAVRIVKLCQFVSKNHHEIVLTRQLLKSGTSIGANVRESTNAESGADFIHKFGIAQKECDETLYWLELMKATGYLTENEFDSVIKDCNELMKIIRSIILTRKANLKNERVIKT</sequence>
<dbReference type="PANTHER" id="PTHR38471">
    <property type="entry name" value="FOUR HELIX BUNDLE PROTEIN"/>
    <property type="match status" value="1"/>
</dbReference>
<organism evidence="1 2">
    <name type="scientific">Persicitalea jodogahamensis</name>
    <dbReference type="NCBI Taxonomy" id="402147"/>
    <lineage>
        <taxon>Bacteria</taxon>
        <taxon>Pseudomonadati</taxon>
        <taxon>Bacteroidota</taxon>
        <taxon>Cytophagia</taxon>
        <taxon>Cytophagales</taxon>
        <taxon>Spirosomataceae</taxon>
        <taxon>Persicitalea</taxon>
    </lineage>
</organism>
<accession>A0A8J3D3M5</accession>
<dbReference type="PANTHER" id="PTHR38471:SF2">
    <property type="entry name" value="FOUR HELIX BUNDLE PROTEIN"/>
    <property type="match status" value="1"/>
</dbReference>
<dbReference type="Proteomes" id="UP000598271">
    <property type="component" value="Unassembled WGS sequence"/>
</dbReference>
<dbReference type="InterPro" id="IPR012657">
    <property type="entry name" value="23S_rRNA-intervening_sequence"/>
</dbReference>
<dbReference type="PIRSF" id="PIRSF035652">
    <property type="entry name" value="CHP02436"/>
    <property type="match status" value="1"/>
</dbReference>
<proteinExistence type="predicted"/>
<dbReference type="SUPFAM" id="SSF158446">
    <property type="entry name" value="IVS-encoded protein-like"/>
    <property type="match status" value="1"/>
</dbReference>
<comment type="caution">
    <text evidence="1">The sequence shown here is derived from an EMBL/GenBank/DDBJ whole genome shotgun (WGS) entry which is preliminary data.</text>
</comment>
<reference evidence="1 2" key="1">
    <citation type="journal article" date="2014" name="Int. J. Syst. Evol. Microbiol.">
        <title>Complete genome sequence of Corynebacterium casei LMG S-19264T (=DSM 44701T), isolated from a smear-ripened cheese.</title>
        <authorList>
            <consortium name="US DOE Joint Genome Institute (JGI-PGF)"/>
            <person name="Walter F."/>
            <person name="Albersmeier A."/>
            <person name="Kalinowski J."/>
            <person name="Ruckert C."/>
        </authorList>
    </citation>
    <scope>NUCLEOTIDE SEQUENCE [LARGE SCALE GENOMIC DNA]</scope>
    <source>
        <strain evidence="1 2">KCTC 12866</strain>
    </source>
</reference>
<dbReference type="Pfam" id="PF05635">
    <property type="entry name" value="23S_rRNA_IVP"/>
    <property type="match status" value="1"/>
</dbReference>
<dbReference type="NCBIfam" id="TIGR02436">
    <property type="entry name" value="four helix bundle protein"/>
    <property type="match status" value="1"/>
</dbReference>
<dbReference type="InterPro" id="IPR036583">
    <property type="entry name" value="23S_rRNA_IVS_sf"/>
</dbReference>
<protein>
    <recommendedName>
        <fullName evidence="3">Four helix bundle protein</fullName>
    </recommendedName>
</protein>
<dbReference type="EMBL" id="BMXF01000002">
    <property type="protein sequence ID" value="GHB67185.1"/>
    <property type="molecule type" value="Genomic_DNA"/>
</dbReference>